<sequence>MYAKILFGIMNAGATFKRAMDIAFADEKEKFIVIYLDDITVYSASDEEHLKHLRRAFQKCRKFGISLNPKKSNFGMEEGKLLGHII</sequence>
<keyword evidence="2" id="KW-0496">Mitochondrion</keyword>
<protein>
    <recommendedName>
        <fullName evidence="1">Reverse transcriptase domain-containing protein</fullName>
    </recommendedName>
</protein>
<dbReference type="InterPro" id="IPR043502">
    <property type="entry name" value="DNA/RNA_pol_sf"/>
</dbReference>
<reference evidence="2" key="1">
    <citation type="journal article" date="2015" name="Genome Biol. Evol.">
        <title>Organellar Genomes of White Spruce (Picea glauca): Assembly and Annotation.</title>
        <authorList>
            <person name="Jackman S.D."/>
            <person name="Warren R.L."/>
            <person name="Gibb E.A."/>
            <person name="Vandervalk B.P."/>
            <person name="Mohamadi H."/>
            <person name="Chu J."/>
            <person name="Raymond A."/>
            <person name="Pleasance S."/>
            <person name="Coope R."/>
            <person name="Wildung M.R."/>
            <person name="Ritland C.E."/>
            <person name="Bousquet J."/>
            <person name="Jones S.J."/>
            <person name="Bohlmann J."/>
            <person name="Birol I."/>
        </authorList>
    </citation>
    <scope>NUCLEOTIDE SEQUENCE [LARGE SCALE GENOMIC DNA]</scope>
    <source>
        <tissue evidence="2">Flushing bud</tissue>
    </source>
</reference>
<dbReference type="FunFam" id="3.30.70.270:FF:000003">
    <property type="entry name" value="Transposon Ty3-G Gag-Pol polyprotein"/>
    <property type="match status" value="1"/>
</dbReference>
<dbReference type="PANTHER" id="PTHR24559:SF444">
    <property type="entry name" value="REVERSE TRANSCRIPTASE DOMAIN-CONTAINING PROTEIN"/>
    <property type="match status" value="1"/>
</dbReference>
<dbReference type="AlphaFoldDB" id="A0A124GN92"/>
<name>A0A124GN92_PICGL</name>
<gene>
    <name evidence="2" type="ORF">ABT39_MTgene5107</name>
</gene>
<dbReference type="Gene3D" id="3.30.70.270">
    <property type="match status" value="1"/>
</dbReference>
<dbReference type="SUPFAM" id="SSF56672">
    <property type="entry name" value="DNA/RNA polymerases"/>
    <property type="match status" value="1"/>
</dbReference>
<dbReference type="Pfam" id="PF00078">
    <property type="entry name" value="RVT_1"/>
    <property type="match status" value="1"/>
</dbReference>
<dbReference type="InterPro" id="IPR043128">
    <property type="entry name" value="Rev_trsase/Diguanyl_cyclase"/>
</dbReference>
<evidence type="ECO:0000259" key="1">
    <source>
        <dbReference type="PROSITE" id="PS50878"/>
    </source>
</evidence>
<evidence type="ECO:0000313" key="2">
    <source>
        <dbReference type="EMBL" id="KUM48111.1"/>
    </source>
</evidence>
<dbReference type="EMBL" id="LKAM01000006">
    <property type="protein sequence ID" value="KUM48111.1"/>
    <property type="molecule type" value="Genomic_DNA"/>
</dbReference>
<comment type="caution">
    <text evidence="2">The sequence shown here is derived from an EMBL/GenBank/DDBJ whole genome shotgun (WGS) entry which is preliminary data.</text>
</comment>
<dbReference type="InterPro" id="IPR053134">
    <property type="entry name" value="RNA-dir_DNA_polymerase"/>
</dbReference>
<dbReference type="PROSITE" id="PS50878">
    <property type="entry name" value="RT_POL"/>
    <property type="match status" value="1"/>
</dbReference>
<dbReference type="PANTHER" id="PTHR24559">
    <property type="entry name" value="TRANSPOSON TY3-I GAG-POL POLYPROTEIN"/>
    <property type="match status" value="1"/>
</dbReference>
<geneLocation type="mitochondrion" evidence="2"/>
<proteinExistence type="predicted"/>
<dbReference type="InterPro" id="IPR000477">
    <property type="entry name" value="RT_dom"/>
</dbReference>
<feature type="domain" description="Reverse transcriptase" evidence="1">
    <location>
        <begin position="1"/>
        <end position="86"/>
    </location>
</feature>
<accession>A0A124GN92</accession>
<dbReference type="CDD" id="cd01647">
    <property type="entry name" value="RT_LTR"/>
    <property type="match status" value="1"/>
</dbReference>
<organism evidence="2">
    <name type="scientific">Picea glauca</name>
    <name type="common">White spruce</name>
    <name type="synonym">Pinus glauca</name>
    <dbReference type="NCBI Taxonomy" id="3330"/>
    <lineage>
        <taxon>Eukaryota</taxon>
        <taxon>Viridiplantae</taxon>
        <taxon>Streptophyta</taxon>
        <taxon>Embryophyta</taxon>
        <taxon>Tracheophyta</taxon>
        <taxon>Spermatophyta</taxon>
        <taxon>Pinopsida</taxon>
        <taxon>Pinidae</taxon>
        <taxon>Conifers I</taxon>
        <taxon>Pinales</taxon>
        <taxon>Pinaceae</taxon>
        <taxon>Picea</taxon>
    </lineage>
</organism>